<evidence type="ECO:0000313" key="3">
    <source>
        <dbReference type="EMBL" id="KAJ7388266.1"/>
    </source>
</evidence>
<keyword evidence="4" id="KW-1185">Reference proteome</keyword>
<dbReference type="Proteomes" id="UP001163046">
    <property type="component" value="Unassembled WGS sequence"/>
</dbReference>
<gene>
    <name evidence="3" type="ORF">OS493_038873</name>
</gene>
<feature type="transmembrane region" description="Helical" evidence="2">
    <location>
        <begin position="74"/>
        <end position="96"/>
    </location>
</feature>
<name>A0A9W9ZUX0_9CNID</name>
<reference evidence="3" key="1">
    <citation type="submission" date="2023-01" db="EMBL/GenBank/DDBJ databases">
        <title>Genome assembly of the deep-sea coral Lophelia pertusa.</title>
        <authorList>
            <person name="Herrera S."/>
            <person name="Cordes E."/>
        </authorList>
    </citation>
    <scope>NUCLEOTIDE SEQUENCE</scope>
    <source>
        <strain evidence="3">USNM1676648</strain>
        <tissue evidence="3">Polyp</tissue>
    </source>
</reference>
<organism evidence="3 4">
    <name type="scientific">Desmophyllum pertusum</name>
    <dbReference type="NCBI Taxonomy" id="174260"/>
    <lineage>
        <taxon>Eukaryota</taxon>
        <taxon>Metazoa</taxon>
        <taxon>Cnidaria</taxon>
        <taxon>Anthozoa</taxon>
        <taxon>Hexacorallia</taxon>
        <taxon>Scleractinia</taxon>
        <taxon>Caryophylliina</taxon>
        <taxon>Caryophylliidae</taxon>
        <taxon>Desmophyllum</taxon>
    </lineage>
</organism>
<dbReference type="OrthoDB" id="444809at2759"/>
<dbReference type="EMBL" id="MU825525">
    <property type="protein sequence ID" value="KAJ7388266.1"/>
    <property type="molecule type" value="Genomic_DNA"/>
</dbReference>
<feature type="coiled-coil region" evidence="1">
    <location>
        <begin position="158"/>
        <end position="185"/>
    </location>
</feature>
<protein>
    <submittedName>
        <fullName evidence="3">Uncharacterized protein</fullName>
    </submittedName>
</protein>
<evidence type="ECO:0000313" key="4">
    <source>
        <dbReference type="Proteomes" id="UP001163046"/>
    </source>
</evidence>
<dbReference type="AlphaFoldDB" id="A0A9W9ZUX0"/>
<evidence type="ECO:0000256" key="1">
    <source>
        <dbReference type="SAM" id="Coils"/>
    </source>
</evidence>
<proteinExistence type="predicted"/>
<keyword evidence="2" id="KW-0472">Membrane</keyword>
<keyword evidence="2" id="KW-1133">Transmembrane helix</keyword>
<keyword evidence="2" id="KW-0812">Transmembrane</keyword>
<comment type="caution">
    <text evidence="3">The sequence shown here is derived from an EMBL/GenBank/DDBJ whole genome shotgun (WGS) entry which is preliminary data.</text>
</comment>
<accession>A0A9W9ZUX0</accession>
<sequence length="225" mass="25156">MIGSNEVKPLLVSNSSFDLSSWLMKPYTQTPNISTSQNNFNGALSSAREKITQAFGLVEGPLEMSVGTLKEDTLRVPTTVIACLCFCTICVLTLGMNHPLSLFSFKMMWTLTTKTALTGQQWMKCLLFDLFQAANQITAASSKCHNVHINNYYSGPTNNDIKAHLLKIENQLADVQKKIDAMTGNKTSLDDVDFDDKDCIDWPAMDENGKQLRETIRNYLDTYGY</sequence>
<evidence type="ECO:0000256" key="2">
    <source>
        <dbReference type="SAM" id="Phobius"/>
    </source>
</evidence>
<keyword evidence="1" id="KW-0175">Coiled coil</keyword>